<dbReference type="Proteomes" id="UP000182743">
    <property type="component" value="Unassembled WGS sequence"/>
</dbReference>
<comment type="caution">
    <text evidence="2">The sequence shown here is derived from an EMBL/GenBank/DDBJ whole genome shotgun (WGS) entry which is preliminary data.</text>
</comment>
<dbReference type="PANTHER" id="PTHR43449:SF1">
    <property type="entry name" value="POLYMERASE BETA NUCLEOTIDYLTRANSFERASE DOMAIN-CONTAINING PROTEIN"/>
    <property type="match status" value="1"/>
</dbReference>
<dbReference type="CDD" id="cd05403">
    <property type="entry name" value="NT_KNTase_like"/>
    <property type="match status" value="1"/>
</dbReference>
<dbReference type="AlphaFoldDB" id="A0A1J5JVE7"/>
<dbReference type="InterPro" id="IPR043519">
    <property type="entry name" value="NT_sf"/>
</dbReference>
<organism evidence="2 3">
    <name type="scientific">Neomoorella thermoacetica</name>
    <name type="common">Clostridium thermoaceticum</name>
    <dbReference type="NCBI Taxonomy" id="1525"/>
    <lineage>
        <taxon>Bacteria</taxon>
        <taxon>Bacillati</taxon>
        <taxon>Bacillota</taxon>
        <taxon>Clostridia</taxon>
        <taxon>Neomoorellales</taxon>
        <taxon>Neomoorellaceae</taxon>
        <taxon>Neomoorella</taxon>
    </lineage>
</organism>
<evidence type="ECO:0000259" key="1">
    <source>
        <dbReference type="Pfam" id="PF01909"/>
    </source>
</evidence>
<reference evidence="2 3" key="1">
    <citation type="submission" date="2016-08" db="EMBL/GenBank/DDBJ databases">
        <title>Genome-based comparison of Moorella thermoacetic strains.</title>
        <authorList>
            <person name="Poehlein A."/>
            <person name="Bengelsdorf F.R."/>
            <person name="Esser C."/>
            <person name="Duerre P."/>
            <person name="Daniel R."/>
        </authorList>
    </citation>
    <scope>NUCLEOTIDE SEQUENCE [LARGE SCALE GENOMIC DNA]</scope>
    <source>
        <strain evidence="2 3">DSM 11768</strain>
    </source>
</reference>
<dbReference type="PANTHER" id="PTHR43449">
    <property type="entry name" value="NUCLEOTIDYLTRANSFERASE"/>
    <property type="match status" value="1"/>
</dbReference>
<dbReference type="Pfam" id="PF01909">
    <property type="entry name" value="NTP_transf_2"/>
    <property type="match status" value="1"/>
</dbReference>
<sequence length="113" mass="12943">MPQKRSDIESIIQKFVEALKQQGLKVDKIILFGSQARGDAREDSDIDLLVVSPDFAKMPFYRRFEVLGTAIARVREPIEPLACTPEEVQLEKLSKASFLYDVLARQKTVEYRL</sequence>
<proteinExistence type="predicted"/>
<gene>
    <name evidence="2" type="ORF">MOOR_19020</name>
</gene>
<feature type="domain" description="Polymerase nucleotidyl transferase" evidence="1">
    <location>
        <begin position="12"/>
        <end position="79"/>
    </location>
</feature>
<dbReference type="Gene3D" id="3.30.460.10">
    <property type="entry name" value="Beta Polymerase, domain 2"/>
    <property type="match status" value="1"/>
</dbReference>
<evidence type="ECO:0000313" key="2">
    <source>
        <dbReference type="EMBL" id="OIQ08551.1"/>
    </source>
</evidence>
<protein>
    <submittedName>
        <fullName evidence="2">Nucleotidyltransferase domain protein</fullName>
    </submittedName>
</protein>
<dbReference type="EMBL" id="MIHH01000010">
    <property type="protein sequence ID" value="OIQ08551.1"/>
    <property type="molecule type" value="Genomic_DNA"/>
</dbReference>
<dbReference type="InterPro" id="IPR002934">
    <property type="entry name" value="Polymerase_NTP_transf_dom"/>
</dbReference>
<evidence type="ECO:0000313" key="3">
    <source>
        <dbReference type="Proteomes" id="UP000182743"/>
    </source>
</evidence>
<keyword evidence="2" id="KW-0808">Transferase</keyword>
<accession>A0A1J5JVE7</accession>
<name>A0A1J5JVE7_NEOTH</name>
<dbReference type="GO" id="GO:0016779">
    <property type="term" value="F:nucleotidyltransferase activity"/>
    <property type="evidence" value="ECO:0007669"/>
    <property type="project" value="InterPro"/>
</dbReference>
<dbReference type="RefSeq" id="WP_071521125.1">
    <property type="nucleotide sequence ID" value="NZ_CP017237.1"/>
</dbReference>
<dbReference type="SUPFAM" id="SSF81301">
    <property type="entry name" value="Nucleotidyltransferase"/>
    <property type="match status" value="1"/>
</dbReference>